<accession>A0ABZ2YP65</accession>
<keyword evidence="8" id="KW-1185">Reference proteome</keyword>
<keyword evidence="4 5" id="KW-0472">Membrane</keyword>
<name>A0ABZ2YP65_9BACT</name>
<dbReference type="RefSeq" id="WP_341836397.1">
    <property type="nucleotide sequence ID" value="NZ_CP149822.1"/>
</dbReference>
<reference evidence="8" key="1">
    <citation type="submission" date="2024-03" db="EMBL/GenBank/DDBJ databases">
        <title>Chitinophaga horti sp. nov., isolated from garden soil.</title>
        <authorList>
            <person name="Lee D.S."/>
            <person name="Han D.M."/>
            <person name="Baek J.H."/>
            <person name="Choi D.G."/>
            <person name="Jeon J.H."/>
            <person name="Jeon C.O."/>
        </authorList>
    </citation>
    <scope>NUCLEOTIDE SEQUENCE [LARGE SCALE GENOMIC DNA]</scope>
    <source>
        <strain evidence="8">GPA1</strain>
    </source>
</reference>
<organism evidence="7 8">
    <name type="scientific">Chitinophaga pollutisoli</name>
    <dbReference type="NCBI Taxonomy" id="3133966"/>
    <lineage>
        <taxon>Bacteria</taxon>
        <taxon>Pseudomonadati</taxon>
        <taxon>Bacteroidota</taxon>
        <taxon>Chitinophagia</taxon>
        <taxon>Chitinophagales</taxon>
        <taxon>Chitinophagaceae</taxon>
        <taxon>Chitinophaga</taxon>
    </lineage>
</organism>
<dbReference type="Proteomes" id="UP001485459">
    <property type="component" value="Chromosome"/>
</dbReference>
<evidence type="ECO:0000313" key="8">
    <source>
        <dbReference type="Proteomes" id="UP001485459"/>
    </source>
</evidence>
<sequence>MNNPRRKKIFRWIIGIVLTIILLPVVLLLLLQLPPVQHFMRGKAESYLQKQLKTNVRIGGLRISWWNAIKLTDVYVEDTRKDTLLSSGELSVRYNLLSLLRNELSVHTLRWEDAVVNIYRPMQDSAFNYQFVIDAFSTPGAAEDTLIDESGTTLRYNIGNVQLDRIYVRFNDSLGGMLANIRLKKLEALPDTLQPENGMYYLRNFDVDGLNASIRQLYRPVIDPPPPPIADTVAAAFNLGARQLNIRNTQWSYSDETSGLETNGTLGRLELRKLRFSLLETLIAAEELTLEKTVATLDIHQGRDTTAAPPDTTSANTWRVVAGQVNVRETDFAMNNYTAKKLGYKEAVDYNYIGLTGLRLDAGDIYYSADSTLLTVRDASLKEQSGLELRRLTGKVRYTPQEAQLKDFILQTGASHIAADLQLLTPSWDALSAHPELMKITADVRPSQLTLREALYFVPDMGSNPSMAPLWKKRLDLKGKLGGTLARMEIPGIEVKDNDRNYLYIKGDAYQVTNTEKVGADITTLTLRTTRQGMLSWLPPGTLPANMQLPGRLDVDGSIRGGIQLLRPDLAIKTDMGNANIRGEVADFTDMEKIRYQLALDTRNLQAGRILGDTAMGNLSGKVTANGKGTDPQKANIKTGVNITSFTYNRYTYQNILLDATLIAGAYGAKGSIRDPNAEARFDLKGRLDTLHPDIALRADLDKLDLMATHWTTSPMSVKTCLEAEVANLRPRRLEAWAIVSKIQLADAENLYSLDSIQLRAGVVEGLQRISLTGPFGFITANGDFNYQTFATDATNMVTRHLEAASATAKAKKAESQWLHFNGSIAIPKSLAKLLPDLELRRPVTLEGRMDTDSSLLLANITIPGMRYDSFRVDTLIANVSADSSKMAADVLLGRLRHPQIPLGRTRADLTAANGLLDWNLVMGRRASPRYRLGGLVQYGLKDSLVISLKKDLLLNRQEWDVSGDNKVLILHGGVAFADIGLQRGAQELKITSAPLAQGALLPDLTVLLKDFRLSTVTSLIEKDTALAEGITNGTFTVSDIEKTPLVDGNLTIDSLAVMGASLGRLAATAKTNAEMAVALDATLKGQGNDNDLRVSGTYADAMDIRLDITKLNMQSVQPFTFGNVTEMSGHLTGNATLKGTMDDPDILGNFHFEKVAGRITMINSIMRLPSEDLALDQTGVKFNNFVIADSSGNEAVITGDIRTTDYEAFNLNLDLTAENFQALGPQDPKNKDQFYYGPAFVDVTAQIRGTLDLPRVQMKLKLREKSMITVMIPEEEPGIADRAGVVQFIDPAMWLDTSLRPKPDTLARVTGLKGFVVSADVEVTPESTMKLIIDQSNGDYLEVKGTATLNLTMDPSSKMSLTGRYEINEGKYAMSLSQLIKREFQIEKGSTIIWTGDPMSADVDITARYEVNAVAGDLVQDAMAAEGDNTRRDRFRQKVPVYVFLKITGELLKPAIAFELDMPEKDQGVLNGVVYTRIKQINQVESELNKQVMGLLVLNRFISDNPFESLSSGGNPAEDIARNSVSKILSQQLNNLAGSLVKGVDINFDLESQKEYNDAGTQQENTNLKVDVSKRLFNDRLTVSVGSNIGISGAQTQGQDASSIIGDMSAEYMLTEDGRYRIRAYQRNLTEAVIQGQVVETGLTFMLIMDYNEFREILGRQAKKTKKQKLRDK</sequence>
<dbReference type="PANTHER" id="PTHR36985">
    <property type="entry name" value="TRANSLOCATION AND ASSEMBLY MODULE SUBUNIT TAMB"/>
    <property type="match status" value="1"/>
</dbReference>
<comment type="subcellular location">
    <subcellularLocation>
        <location evidence="1">Membrane</location>
        <topology evidence="1">Single-pass membrane protein</topology>
    </subcellularLocation>
</comment>
<feature type="domain" description="Translocation and assembly module TamB C-terminal" evidence="6">
    <location>
        <begin position="1189"/>
        <end position="1636"/>
    </location>
</feature>
<gene>
    <name evidence="7" type="ORF">WJU16_00665</name>
</gene>
<dbReference type="PANTHER" id="PTHR36985:SF1">
    <property type="entry name" value="TRANSLOCATION AND ASSEMBLY MODULE SUBUNIT TAMB"/>
    <property type="match status" value="1"/>
</dbReference>
<proteinExistence type="predicted"/>
<keyword evidence="2 5" id="KW-0812">Transmembrane</keyword>
<dbReference type="EMBL" id="CP149822">
    <property type="protein sequence ID" value="WZN41548.1"/>
    <property type="molecule type" value="Genomic_DNA"/>
</dbReference>
<dbReference type="Pfam" id="PF04357">
    <property type="entry name" value="TamB"/>
    <property type="match status" value="1"/>
</dbReference>
<feature type="transmembrane region" description="Helical" evidence="5">
    <location>
        <begin position="12"/>
        <end position="31"/>
    </location>
</feature>
<evidence type="ECO:0000313" key="7">
    <source>
        <dbReference type="EMBL" id="WZN41548.1"/>
    </source>
</evidence>
<keyword evidence="3 5" id="KW-1133">Transmembrane helix</keyword>
<evidence type="ECO:0000256" key="3">
    <source>
        <dbReference type="ARBA" id="ARBA00022989"/>
    </source>
</evidence>
<dbReference type="InterPro" id="IPR007452">
    <property type="entry name" value="TamB_C"/>
</dbReference>
<evidence type="ECO:0000256" key="4">
    <source>
        <dbReference type="ARBA" id="ARBA00023136"/>
    </source>
</evidence>
<evidence type="ECO:0000256" key="5">
    <source>
        <dbReference type="SAM" id="Phobius"/>
    </source>
</evidence>
<evidence type="ECO:0000259" key="6">
    <source>
        <dbReference type="Pfam" id="PF04357"/>
    </source>
</evidence>
<evidence type="ECO:0000256" key="1">
    <source>
        <dbReference type="ARBA" id="ARBA00004167"/>
    </source>
</evidence>
<protein>
    <submittedName>
        <fullName evidence="7">Translocation/assembly module TamB domain-containing protein</fullName>
    </submittedName>
</protein>
<evidence type="ECO:0000256" key="2">
    <source>
        <dbReference type="ARBA" id="ARBA00022692"/>
    </source>
</evidence>